<sequence>MLKLIEIIKSEQLINNANIIFSSKYKGTKYIILDFISKTPKKKENILLGIGEKIKEIEEYKEVFYFEDDLNDIIKNFKIHKYKKQFFNLMLKAFLETDKIKENTKNKLKLYFNL</sequence>
<dbReference type="AlphaFoldDB" id="A0A2C6BQV3"/>
<organism evidence="1 2">
    <name type="scientific">Fusobacterium nucleatum subsp. polymorphum</name>
    <name type="common">Fusobacterium polymorphum</name>
    <dbReference type="NCBI Taxonomy" id="76857"/>
    <lineage>
        <taxon>Bacteria</taxon>
        <taxon>Fusobacteriati</taxon>
        <taxon>Fusobacteriota</taxon>
        <taxon>Fusobacteriia</taxon>
        <taxon>Fusobacteriales</taxon>
        <taxon>Fusobacteriaceae</taxon>
        <taxon>Fusobacterium</taxon>
    </lineage>
</organism>
<accession>A0A2C6BQV3</accession>
<evidence type="ECO:0000313" key="2">
    <source>
        <dbReference type="Proteomes" id="UP000224182"/>
    </source>
</evidence>
<comment type="caution">
    <text evidence="1">The sequence shown here is derived from an EMBL/GenBank/DDBJ whole genome shotgun (WGS) entry which is preliminary data.</text>
</comment>
<gene>
    <name evidence="1" type="ORF">CBG54_05970</name>
</gene>
<dbReference type="EMBL" id="NIRN01000001">
    <property type="protein sequence ID" value="PHI06611.1"/>
    <property type="molecule type" value="Genomic_DNA"/>
</dbReference>
<dbReference type="Proteomes" id="UP000224182">
    <property type="component" value="Unassembled WGS sequence"/>
</dbReference>
<proteinExistence type="predicted"/>
<protein>
    <submittedName>
        <fullName evidence="1">Uncharacterized protein</fullName>
    </submittedName>
</protein>
<dbReference type="RefSeq" id="WP_098974348.1">
    <property type="nucleotide sequence ID" value="NZ_CP077115.1"/>
</dbReference>
<evidence type="ECO:0000313" key="1">
    <source>
        <dbReference type="EMBL" id="PHI06611.1"/>
    </source>
</evidence>
<reference evidence="1 2" key="1">
    <citation type="submission" date="2017-06" db="EMBL/GenBank/DDBJ databases">
        <title>Draft genome sequence of Fusobacterium nucleatum subsp. polymorphum KCOM 1271 (=ChDC F305).</title>
        <authorList>
            <person name="Kook J.-K."/>
            <person name="Park S.-N."/>
            <person name="Lim Y.K."/>
            <person name="Roh H."/>
        </authorList>
    </citation>
    <scope>NUCLEOTIDE SEQUENCE [LARGE SCALE GENOMIC DNA]</scope>
    <source>
        <strain evidence="2">KCOM 1271 (ChDC F305)</strain>
    </source>
</reference>
<name>A0A2C6BQV3_FUSNP</name>